<sequence length="212" mass="20886">MAACNDADRLNPSPIPTSKGITMFCTSCGAQLVDGAKFCTSCGQPVAQSAAPATAPAPTPTPAPAPAAAPTPAPAAPAPTPAPTPAAYTNPVAAPAPASYSAPAPTPAPVTPQAAPATSQMSQAAAGTLADIKVILATGENLKHISAATAYWGFGLFIACMAYLFILVSYGAPEASIFTVIATILFLAGMALAAIGVIGVIVASAKDGLQRR</sequence>
<dbReference type="Pfam" id="PF13240">
    <property type="entry name" value="Zn_Ribbon_1"/>
    <property type="match status" value="1"/>
</dbReference>
<keyword evidence="5" id="KW-1185">Reference proteome</keyword>
<keyword evidence="2" id="KW-0812">Transmembrane</keyword>
<organism evidence="4 5">
    <name type="scientific">[Collinsella] massiliensis</name>
    <dbReference type="NCBI Taxonomy" id="1232426"/>
    <lineage>
        <taxon>Bacteria</taxon>
        <taxon>Bacillati</taxon>
        <taxon>Actinomycetota</taxon>
        <taxon>Coriobacteriia</taxon>
        <taxon>Coriobacteriales</taxon>
        <taxon>Coriobacteriaceae</taxon>
        <taxon>Enorma</taxon>
    </lineage>
</organism>
<dbReference type="AlphaFoldDB" id="A0A1Y3XQI9"/>
<dbReference type="Proteomes" id="UP000195781">
    <property type="component" value="Unassembled WGS sequence"/>
</dbReference>
<accession>A0A1Y3XQI9</accession>
<dbReference type="OrthoDB" id="2410059at2"/>
<dbReference type="InterPro" id="IPR026870">
    <property type="entry name" value="Zinc_ribbon_dom"/>
</dbReference>
<gene>
    <name evidence="4" type="ORF">B5G02_08490</name>
</gene>
<comment type="caution">
    <text evidence="4">The sequence shown here is derived from an EMBL/GenBank/DDBJ whole genome shotgun (WGS) entry which is preliminary data.</text>
</comment>
<keyword evidence="2" id="KW-1133">Transmembrane helix</keyword>
<name>A0A1Y3XQI9_9ACTN</name>
<dbReference type="PRINTS" id="PR01217">
    <property type="entry name" value="PRICHEXTENSN"/>
</dbReference>
<dbReference type="EMBL" id="NFIE01000020">
    <property type="protein sequence ID" value="OUN86578.1"/>
    <property type="molecule type" value="Genomic_DNA"/>
</dbReference>
<evidence type="ECO:0000256" key="1">
    <source>
        <dbReference type="SAM" id="MobiDB-lite"/>
    </source>
</evidence>
<evidence type="ECO:0000256" key="2">
    <source>
        <dbReference type="SAM" id="Phobius"/>
    </source>
</evidence>
<protein>
    <recommendedName>
        <fullName evidence="3">Zinc-ribbon domain-containing protein</fullName>
    </recommendedName>
</protein>
<evidence type="ECO:0000313" key="5">
    <source>
        <dbReference type="Proteomes" id="UP000195781"/>
    </source>
</evidence>
<reference evidence="5" key="1">
    <citation type="submission" date="2017-04" db="EMBL/GenBank/DDBJ databases">
        <title>Function of individual gut microbiota members based on whole genome sequencing of pure cultures obtained from chicken caecum.</title>
        <authorList>
            <person name="Medvecky M."/>
            <person name="Cejkova D."/>
            <person name="Polansky O."/>
            <person name="Karasova D."/>
            <person name="Kubasova T."/>
            <person name="Cizek A."/>
            <person name="Rychlik I."/>
        </authorList>
    </citation>
    <scope>NUCLEOTIDE SEQUENCE [LARGE SCALE GENOMIC DNA]</scope>
    <source>
        <strain evidence="5">An5</strain>
    </source>
</reference>
<feature type="domain" description="Zinc-ribbon" evidence="3">
    <location>
        <begin position="24"/>
        <end position="46"/>
    </location>
</feature>
<proteinExistence type="predicted"/>
<feature type="compositionally biased region" description="Pro residues" evidence="1">
    <location>
        <begin position="55"/>
        <end position="84"/>
    </location>
</feature>
<keyword evidence="2" id="KW-0472">Membrane</keyword>
<feature type="transmembrane region" description="Helical" evidence="2">
    <location>
        <begin position="150"/>
        <end position="171"/>
    </location>
</feature>
<feature type="region of interest" description="Disordered" evidence="1">
    <location>
        <begin position="50"/>
        <end position="88"/>
    </location>
</feature>
<feature type="transmembrane region" description="Helical" evidence="2">
    <location>
        <begin position="177"/>
        <end position="203"/>
    </location>
</feature>
<evidence type="ECO:0000259" key="3">
    <source>
        <dbReference type="Pfam" id="PF13240"/>
    </source>
</evidence>
<evidence type="ECO:0000313" key="4">
    <source>
        <dbReference type="EMBL" id="OUN86578.1"/>
    </source>
</evidence>